<dbReference type="Gene3D" id="1.10.3210.10">
    <property type="entry name" value="Hypothetical protein af1432"/>
    <property type="match status" value="1"/>
</dbReference>
<dbReference type="Pfam" id="PF01966">
    <property type="entry name" value="HD"/>
    <property type="match status" value="1"/>
</dbReference>
<dbReference type="PROSITE" id="PS51831">
    <property type="entry name" value="HD"/>
    <property type="match status" value="1"/>
</dbReference>
<evidence type="ECO:0000313" key="2">
    <source>
        <dbReference type="EMBL" id="BBO93333.1"/>
    </source>
</evidence>
<dbReference type="SUPFAM" id="SSF53448">
    <property type="entry name" value="Nucleotide-diphospho-sugar transferases"/>
    <property type="match status" value="1"/>
</dbReference>
<dbReference type="CDD" id="cd04182">
    <property type="entry name" value="GT_2_like_f"/>
    <property type="match status" value="1"/>
</dbReference>
<protein>
    <submittedName>
        <fullName evidence="2">Molybdopterin-guanine dinucleotide biosynthesis protein MobA</fullName>
    </submittedName>
</protein>
<evidence type="ECO:0000259" key="1">
    <source>
        <dbReference type="PROSITE" id="PS51831"/>
    </source>
</evidence>
<dbReference type="GO" id="GO:0016779">
    <property type="term" value="F:nucleotidyltransferase activity"/>
    <property type="evidence" value="ECO:0007669"/>
    <property type="project" value="UniProtKB-ARBA"/>
</dbReference>
<dbReference type="InterPro" id="IPR054703">
    <property type="entry name" value="Mop-rel"/>
</dbReference>
<keyword evidence="3" id="KW-1185">Reference proteome</keyword>
<dbReference type="InterPro" id="IPR025877">
    <property type="entry name" value="MobA-like_NTP_Trfase"/>
</dbReference>
<dbReference type="NCBIfam" id="NF045665">
    <property type="entry name" value="NTPtran_DVU1551"/>
    <property type="match status" value="1"/>
</dbReference>
<dbReference type="SUPFAM" id="SSF109604">
    <property type="entry name" value="HD-domain/PDEase-like"/>
    <property type="match status" value="1"/>
</dbReference>
<evidence type="ECO:0000313" key="3">
    <source>
        <dbReference type="Proteomes" id="UP000422108"/>
    </source>
</evidence>
<dbReference type="InterPro" id="IPR029044">
    <property type="entry name" value="Nucleotide-diphossugar_trans"/>
</dbReference>
<dbReference type="InterPro" id="IPR006674">
    <property type="entry name" value="HD_domain"/>
</dbReference>
<accession>A0A5K8AKS5</accession>
<reference evidence="2 3" key="1">
    <citation type="submission" date="2019-11" db="EMBL/GenBank/DDBJ databases">
        <title>Comparative genomics of hydrocarbon-degrading Desulfosarcina strains.</title>
        <authorList>
            <person name="Watanabe M."/>
            <person name="Kojima H."/>
            <person name="Fukui M."/>
        </authorList>
    </citation>
    <scope>NUCLEOTIDE SEQUENCE [LARGE SCALE GENOMIC DNA]</scope>
    <source>
        <strain evidence="3">oXyS1</strain>
    </source>
</reference>
<dbReference type="PANTHER" id="PTHR43777">
    <property type="entry name" value="MOLYBDENUM COFACTOR CYTIDYLYLTRANSFERASE"/>
    <property type="match status" value="1"/>
</dbReference>
<dbReference type="CDD" id="cd00077">
    <property type="entry name" value="HDc"/>
    <property type="match status" value="1"/>
</dbReference>
<dbReference type="RefSeq" id="WP_155313939.1">
    <property type="nucleotide sequence ID" value="NZ_AP021879.1"/>
</dbReference>
<dbReference type="Proteomes" id="UP000422108">
    <property type="component" value="Chromosome"/>
</dbReference>
<feature type="domain" description="HD" evidence="1">
    <location>
        <begin position="221"/>
        <end position="329"/>
    </location>
</feature>
<dbReference type="Pfam" id="PF12804">
    <property type="entry name" value="NTP_transf_3"/>
    <property type="match status" value="1"/>
</dbReference>
<dbReference type="PANTHER" id="PTHR43777:SF1">
    <property type="entry name" value="MOLYBDENUM COFACTOR CYTIDYLYLTRANSFERASE"/>
    <property type="match status" value="1"/>
</dbReference>
<organism evidence="2 3">
    <name type="scientific">Desulfosarcina ovata subsp. ovata</name>
    <dbReference type="NCBI Taxonomy" id="2752305"/>
    <lineage>
        <taxon>Bacteria</taxon>
        <taxon>Pseudomonadati</taxon>
        <taxon>Thermodesulfobacteriota</taxon>
        <taxon>Desulfobacteria</taxon>
        <taxon>Desulfobacterales</taxon>
        <taxon>Desulfosarcinaceae</taxon>
        <taxon>Desulfosarcina</taxon>
    </lineage>
</organism>
<dbReference type="Gene3D" id="3.90.550.10">
    <property type="entry name" value="Spore Coat Polysaccharide Biosynthesis Protein SpsA, Chain A"/>
    <property type="match status" value="1"/>
</dbReference>
<sequence>MTTPSAVILSAGYASRMGRFKPLLDLGGKTALDRVVSLYLDAGITDVRVVTGYRAGDIRAALADRPVRIVHNPDHDSGMFSSVLAGVNALPPAVPAFFVHPVDIPLVRSYTVDTLMAAMEEKPAAVIYPRVGDERGHPPLIHGSLKAAIAAHDGSGGLKALLDRFEAQALDIPVADEGALLDMDTPDDFRQLGDRLAKGSLLTENECRLLMEQVHRLPAEINEHCRQVARVAESLAAAINAAGGHLDAALIRCAARVHDVARLEKHHADAGAALLRRMGFDRLAAIVAVHMDLTADEHSALDESEVVYLADKLVVGTTIVGLARRFDAKLKKYAQDPQVTDNIQRRKRAAAAIQTKIERLTGKTIDHILPTAIKG</sequence>
<dbReference type="EMBL" id="AP021879">
    <property type="protein sequence ID" value="BBO93333.1"/>
    <property type="molecule type" value="Genomic_DNA"/>
</dbReference>
<dbReference type="AlphaFoldDB" id="A0A5K8AKS5"/>
<proteinExistence type="predicted"/>
<gene>
    <name evidence="2" type="ORF">DSCOOX_65130</name>
</gene>
<name>A0A5K8AKS5_9BACT</name>
<dbReference type="InterPro" id="IPR003607">
    <property type="entry name" value="HD/PDEase_dom"/>
</dbReference>